<evidence type="ECO:0000313" key="2">
    <source>
        <dbReference type="Proteomes" id="UP000619534"/>
    </source>
</evidence>
<dbReference type="PANTHER" id="PTHR38433:SF1">
    <property type="entry name" value="DUF1641 DOMAIN-CONTAINING PROTEIN"/>
    <property type="match status" value="1"/>
</dbReference>
<protein>
    <recommendedName>
        <fullName evidence="3">DUF1641 domain-containing protein</fullName>
    </recommendedName>
</protein>
<dbReference type="Proteomes" id="UP000619534">
    <property type="component" value="Unassembled WGS sequence"/>
</dbReference>
<dbReference type="InterPro" id="IPR012440">
    <property type="entry name" value="DUF1641"/>
</dbReference>
<reference evidence="2" key="1">
    <citation type="journal article" date="2019" name="Int. J. Syst. Evol. Microbiol.">
        <title>The Global Catalogue of Microorganisms (GCM) 10K type strain sequencing project: providing services to taxonomists for standard genome sequencing and annotation.</title>
        <authorList>
            <consortium name="The Broad Institute Genomics Platform"/>
            <consortium name="The Broad Institute Genome Sequencing Center for Infectious Disease"/>
            <person name="Wu L."/>
            <person name="Ma J."/>
        </authorList>
    </citation>
    <scope>NUCLEOTIDE SEQUENCE [LARGE SCALE GENOMIC DNA]</scope>
    <source>
        <strain evidence="2">CCM 7282</strain>
    </source>
</reference>
<dbReference type="EMBL" id="BMCJ01000005">
    <property type="protein sequence ID" value="GGC96277.1"/>
    <property type="molecule type" value="Genomic_DNA"/>
</dbReference>
<organism evidence="1 2">
    <name type="scientific">Thalassobacillus devorans</name>
    <dbReference type="NCBI Taxonomy" id="279813"/>
    <lineage>
        <taxon>Bacteria</taxon>
        <taxon>Bacillati</taxon>
        <taxon>Bacillota</taxon>
        <taxon>Bacilli</taxon>
        <taxon>Bacillales</taxon>
        <taxon>Bacillaceae</taxon>
        <taxon>Thalassobacillus</taxon>
    </lineage>
</organism>
<dbReference type="RefSeq" id="WP_062443053.1">
    <property type="nucleotide sequence ID" value="NZ_BMCJ01000005.1"/>
</dbReference>
<keyword evidence="2" id="KW-1185">Reference proteome</keyword>
<dbReference type="Pfam" id="PF07849">
    <property type="entry name" value="DUF1641"/>
    <property type="match status" value="1"/>
</dbReference>
<proteinExistence type="predicted"/>
<accession>A0ABQ1PFF9</accession>
<name>A0ABQ1PFF9_9BACI</name>
<comment type="caution">
    <text evidence="1">The sequence shown here is derived from an EMBL/GenBank/DDBJ whole genome shotgun (WGS) entry which is preliminary data.</text>
</comment>
<dbReference type="PANTHER" id="PTHR38433">
    <property type="match status" value="1"/>
</dbReference>
<sequence length="164" mass="18415">MAKAIRQIEMQQSTAEEMQQKDMERILSQIADNKQAITSMLEIVDQLEATGVLDILKGFLSAREKIGTIAVEQINQPNIHHTIKNIFYTMGFVGHLEPEKLRTMLESFQKGVETASTHAEEKEKTSTWGLVKSLRDPHVVLALSTMVSFLKGMGNELEEKGDSQ</sequence>
<evidence type="ECO:0008006" key="3">
    <source>
        <dbReference type="Google" id="ProtNLM"/>
    </source>
</evidence>
<gene>
    <name evidence="1" type="primary">yjgD</name>
    <name evidence="1" type="ORF">GCM10007216_28810</name>
</gene>
<evidence type="ECO:0000313" key="1">
    <source>
        <dbReference type="EMBL" id="GGC96277.1"/>
    </source>
</evidence>